<sequence length="131" mass="15078">MSSEKSLTIFYDGGCPLCVREMKHLKRLDSDKKMAFEDILVDDFSARYPNVSVENANKILHGMNQNGEMIYGLDVTHAAWSLVGRGWLTAPLRWPILRWFADKTYLFFARNRNQISKVLTGKSRCEQCSID</sequence>
<organism evidence="1 2">
    <name type="scientific">Aliidiomarina iranensis</name>
    <dbReference type="NCBI Taxonomy" id="1434071"/>
    <lineage>
        <taxon>Bacteria</taxon>
        <taxon>Pseudomonadati</taxon>
        <taxon>Pseudomonadota</taxon>
        <taxon>Gammaproteobacteria</taxon>
        <taxon>Alteromonadales</taxon>
        <taxon>Idiomarinaceae</taxon>
        <taxon>Aliidiomarina</taxon>
    </lineage>
</organism>
<dbReference type="Pfam" id="PF04134">
    <property type="entry name" value="DCC1-like"/>
    <property type="match status" value="1"/>
</dbReference>
<dbReference type="InterPro" id="IPR007263">
    <property type="entry name" value="DCC1-like"/>
</dbReference>
<dbReference type="InterPro" id="IPR044691">
    <property type="entry name" value="DCC1_Trx"/>
</dbReference>
<dbReference type="EMBL" id="PIPJ01000001">
    <property type="protein sequence ID" value="RUO23666.1"/>
    <property type="molecule type" value="Genomic_DNA"/>
</dbReference>
<dbReference type="GO" id="GO:0015035">
    <property type="term" value="F:protein-disulfide reductase activity"/>
    <property type="evidence" value="ECO:0007669"/>
    <property type="project" value="InterPro"/>
</dbReference>
<comment type="caution">
    <text evidence="1">The sequence shown here is derived from an EMBL/GenBank/DDBJ whole genome shotgun (WGS) entry which is preliminary data.</text>
</comment>
<dbReference type="SUPFAM" id="SSF52833">
    <property type="entry name" value="Thioredoxin-like"/>
    <property type="match status" value="1"/>
</dbReference>
<dbReference type="AlphaFoldDB" id="A0A432W3G0"/>
<dbReference type="OrthoDB" id="5294764at2"/>
<protein>
    <submittedName>
        <fullName evidence="1">DUF393 domain-containing protein</fullName>
    </submittedName>
</protein>
<proteinExistence type="predicted"/>
<gene>
    <name evidence="1" type="ORF">CWE08_00725</name>
</gene>
<keyword evidence="2" id="KW-1185">Reference proteome</keyword>
<dbReference type="PANTHER" id="PTHR34290">
    <property type="entry name" value="SI:CH73-390P7.2"/>
    <property type="match status" value="1"/>
</dbReference>
<evidence type="ECO:0000313" key="2">
    <source>
        <dbReference type="Proteomes" id="UP000288395"/>
    </source>
</evidence>
<dbReference type="Proteomes" id="UP000288395">
    <property type="component" value="Unassembled WGS sequence"/>
</dbReference>
<accession>A0A432W3G0</accession>
<dbReference type="RefSeq" id="WP_126764751.1">
    <property type="nucleotide sequence ID" value="NZ_PIPJ01000001.1"/>
</dbReference>
<evidence type="ECO:0000313" key="1">
    <source>
        <dbReference type="EMBL" id="RUO23666.1"/>
    </source>
</evidence>
<dbReference type="PANTHER" id="PTHR34290:SF2">
    <property type="entry name" value="OS04G0668800 PROTEIN"/>
    <property type="match status" value="1"/>
</dbReference>
<reference evidence="2" key="1">
    <citation type="journal article" date="2018" name="Front. Microbiol.">
        <title>Genome-Based Analysis Reveals the Taxonomy and Diversity of the Family Idiomarinaceae.</title>
        <authorList>
            <person name="Liu Y."/>
            <person name="Lai Q."/>
            <person name="Shao Z."/>
        </authorList>
    </citation>
    <scope>NUCLEOTIDE SEQUENCE [LARGE SCALE GENOMIC DNA]</scope>
    <source>
        <strain evidence="2">GBPy7</strain>
    </source>
</reference>
<name>A0A432W3G0_9GAMM</name>
<dbReference type="InterPro" id="IPR036249">
    <property type="entry name" value="Thioredoxin-like_sf"/>
</dbReference>